<dbReference type="Pfam" id="PF10712">
    <property type="entry name" value="NAD-GH"/>
    <property type="match status" value="2"/>
</dbReference>
<evidence type="ECO:0000256" key="3">
    <source>
        <dbReference type="ARBA" id="ARBA00022490"/>
    </source>
</evidence>
<feature type="region of interest" description="Disordered" evidence="10">
    <location>
        <begin position="1"/>
        <end position="41"/>
    </location>
</feature>
<dbReference type="InterPro" id="IPR019651">
    <property type="entry name" value="Glutamate_DH_NAD-spec"/>
</dbReference>
<keyword evidence="5 9" id="KW-0863">Zinc-finger</keyword>
<name>A0A4S2JRE9_9HYME</name>
<sequence length="1177" mass="131188">MKGEETEETAAATRRVTRLTTVDTQMDTKSKYTLSPARGTAADARRNKGALLKVNSPRVPEFKVYELSFVRLKAKDLVKRQRPKGQYHGGAEENPKVVEEKLPEYGSVLVQRSKKNGNHLLNFHYERHMLRDAQNRDVGRHGSNSNRVLPPVQRHKYNKEQFVQASCQFVVTASGDYSLHLTNPDTLVDWQSIEQIILHNSENLSCPICLHPPIAGKITRCGHVYCWPCILRYLRYCEKPENYICPICHERLQKCDLKSVIEITRNTLNLGETVNLRLMRREKNSLFATPVKSAVQPTTFLSVSENTGNQVYSKLLIANVKDIMNIIECEHSELKLELKNNPDMALDIEQAFNELSKRKELWKTAESKEAVLTENITEKEIAEDTSQKYEVNIDMCFKDDDKSLAKQSSTDSVSSDSQTASSPYKFSYFYQAEDGQHIYLHAANVKMLEMQYGSLEYCPHIITGKLLEKEAGICTEELRRRLRYLCHLPLTCPFELAEIELKPPLVSEEVLRAFHEQLKSRQKYREQRAREERKREKKIIEEENRQIGIYPTPNIDIESYQHFPQLQAELQLSNENPLSPSESVMSSVASSPASSAFDEIAPKQETDYSREQTRTFADIAKTSTMPTKMSNKPVNAWPVVKSKTHSSTMNAWSNKDEEVLSTRMYNKSTNAWPSVNPRMCSDAPGTSFNEDEKKPYVSEEAKDEGNASGKKKKKKKGKGTVLFTTVDLLDGRTRCTAAAGRSAGSGAASSRESTGHATRHTAGTLVELRNDGVADALEFLLLVLVFLLVGQLVRVEPLDDIVALVQDRLLVRRADLVLKLLVLDCALHVEAVRFEAVLGRDRLLLLLVLGAVPLRLVHHPLNILLAESTLVVGDGDLVLLAGGLVHGGDVENTVRVDVEGNLDLRNSTRCWGDTAKLEFAQQIVVLSHGTLTLVHLNQHARLIVGVGCKGLSLLRRNGGVPLDERGHDTAGSLDTQRERSDVKQKQVLHLFRFVTVQDSRLYGRTVCHSLVGIDGLVELLAIEEVLQELLNLGDARGATDQDDIVDLCLVHLGVAQRLLDGFKSTAEEIGAEFLETSAGNGGRAQTTKGAFVRGQILLVLALELLNEVIDHTVVEVLTTEMGVTGCGLDLENTIFDGQDGHVERATTEIEDQDVTLAGGLLVETVRDRGGGGLVDDT</sequence>
<dbReference type="GO" id="GO:0005737">
    <property type="term" value="C:cytoplasm"/>
    <property type="evidence" value="ECO:0007669"/>
    <property type="project" value="UniProtKB-SubCell"/>
</dbReference>
<dbReference type="PROSITE" id="PS00518">
    <property type="entry name" value="ZF_RING_1"/>
    <property type="match status" value="1"/>
</dbReference>
<dbReference type="GO" id="GO:0005634">
    <property type="term" value="C:nucleus"/>
    <property type="evidence" value="ECO:0007669"/>
    <property type="project" value="UniProtKB-ARBA"/>
</dbReference>
<dbReference type="PANTHER" id="PTHR12983">
    <property type="entry name" value="RING FINGER 10 FAMILY MEMBER"/>
    <property type="match status" value="1"/>
</dbReference>
<dbReference type="GO" id="GO:0045944">
    <property type="term" value="P:positive regulation of transcription by RNA polymerase II"/>
    <property type="evidence" value="ECO:0007669"/>
    <property type="project" value="TreeGrafter"/>
</dbReference>
<dbReference type="Proteomes" id="UP000310200">
    <property type="component" value="Unassembled WGS sequence"/>
</dbReference>
<keyword evidence="6" id="KW-0862">Zinc</keyword>
<evidence type="ECO:0000256" key="9">
    <source>
        <dbReference type="PROSITE-ProRule" id="PRU00175"/>
    </source>
</evidence>
<feature type="domain" description="RING-type" evidence="11">
    <location>
        <begin position="206"/>
        <end position="249"/>
    </location>
</feature>
<evidence type="ECO:0000256" key="10">
    <source>
        <dbReference type="SAM" id="MobiDB-lite"/>
    </source>
</evidence>
<dbReference type="InterPro" id="IPR001841">
    <property type="entry name" value="Znf_RING"/>
</dbReference>
<keyword evidence="13" id="KW-1185">Reference proteome</keyword>
<evidence type="ECO:0000313" key="13">
    <source>
        <dbReference type="Proteomes" id="UP000310200"/>
    </source>
</evidence>
<evidence type="ECO:0000256" key="2">
    <source>
        <dbReference type="ARBA" id="ARBA00008117"/>
    </source>
</evidence>
<evidence type="ECO:0000313" key="12">
    <source>
        <dbReference type="EMBL" id="TGZ38503.1"/>
    </source>
</evidence>
<dbReference type="EMBL" id="QBLH01003411">
    <property type="protein sequence ID" value="TGZ38503.1"/>
    <property type="molecule type" value="Genomic_DNA"/>
</dbReference>
<evidence type="ECO:0000256" key="5">
    <source>
        <dbReference type="ARBA" id="ARBA00022771"/>
    </source>
</evidence>
<comment type="subcellular location">
    <subcellularLocation>
        <location evidence="1">Cytoplasm</location>
    </subcellularLocation>
</comment>
<reference evidence="12 13" key="1">
    <citation type="journal article" date="2019" name="Philos. Trans. R. Soc. Lond., B, Biol. Sci.">
        <title>Ant behaviour and brain gene expression of defending hosts depend on the ecological success of the intruding social parasite.</title>
        <authorList>
            <person name="Kaur R."/>
            <person name="Stoldt M."/>
            <person name="Jongepier E."/>
            <person name="Feldmeyer B."/>
            <person name="Menzel F."/>
            <person name="Bornberg-Bauer E."/>
            <person name="Foitzik S."/>
        </authorList>
    </citation>
    <scope>NUCLEOTIDE SEQUENCE [LARGE SCALE GENOMIC DNA]</scope>
    <source>
        <tissue evidence="12">Whole body</tissue>
    </source>
</reference>
<feature type="compositionally biased region" description="Low complexity" evidence="10">
    <location>
        <begin position="740"/>
        <end position="752"/>
    </location>
</feature>
<protein>
    <recommendedName>
        <fullName evidence="7">E3 ubiquitin-protein ligase RNF10</fullName>
    </recommendedName>
    <alternativeName>
        <fullName evidence="8">RING finger protein 10</fullName>
    </alternativeName>
</protein>
<dbReference type="PANTHER" id="PTHR12983:SF9">
    <property type="entry name" value="E3 UBIQUITIN-PROTEIN LIGASE RNF10"/>
    <property type="match status" value="1"/>
</dbReference>
<dbReference type="InterPro" id="IPR017907">
    <property type="entry name" value="Znf_RING_CS"/>
</dbReference>
<evidence type="ECO:0000256" key="7">
    <source>
        <dbReference type="ARBA" id="ARBA00035131"/>
    </source>
</evidence>
<dbReference type="InterPro" id="IPR013083">
    <property type="entry name" value="Znf_RING/FYVE/PHD"/>
</dbReference>
<dbReference type="SUPFAM" id="SSF57850">
    <property type="entry name" value="RING/U-box"/>
    <property type="match status" value="1"/>
</dbReference>
<dbReference type="GO" id="GO:0000976">
    <property type="term" value="F:transcription cis-regulatory region binding"/>
    <property type="evidence" value="ECO:0007669"/>
    <property type="project" value="TreeGrafter"/>
</dbReference>
<dbReference type="AlphaFoldDB" id="A0A4S2JRE9"/>
<feature type="compositionally biased region" description="Low complexity" evidence="10">
    <location>
        <begin position="9"/>
        <end position="22"/>
    </location>
</feature>
<evidence type="ECO:0000256" key="6">
    <source>
        <dbReference type="ARBA" id="ARBA00022833"/>
    </source>
</evidence>
<evidence type="ECO:0000256" key="1">
    <source>
        <dbReference type="ARBA" id="ARBA00004496"/>
    </source>
</evidence>
<feature type="region of interest" description="Disordered" evidence="10">
    <location>
        <begin position="673"/>
        <end position="716"/>
    </location>
</feature>
<feature type="region of interest" description="Disordered" evidence="10">
    <location>
        <begin position="740"/>
        <end position="759"/>
    </location>
</feature>
<proteinExistence type="inferred from homology"/>
<feature type="compositionally biased region" description="Polar residues" evidence="10">
    <location>
        <begin position="23"/>
        <end position="33"/>
    </location>
</feature>
<dbReference type="Pfam" id="PF00097">
    <property type="entry name" value="zf-C3HC4"/>
    <property type="match status" value="1"/>
</dbReference>
<keyword evidence="3" id="KW-0963">Cytoplasm</keyword>
<accession>A0A4S2JRE9</accession>
<organism evidence="12 13">
    <name type="scientific">Temnothorax longispinosus</name>
    <dbReference type="NCBI Taxonomy" id="300112"/>
    <lineage>
        <taxon>Eukaryota</taxon>
        <taxon>Metazoa</taxon>
        <taxon>Ecdysozoa</taxon>
        <taxon>Arthropoda</taxon>
        <taxon>Hexapoda</taxon>
        <taxon>Insecta</taxon>
        <taxon>Pterygota</taxon>
        <taxon>Neoptera</taxon>
        <taxon>Endopterygota</taxon>
        <taxon>Hymenoptera</taxon>
        <taxon>Apocrita</taxon>
        <taxon>Aculeata</taxon>
        <taxon>Formicoidea</taxon>
        <taxon>Formicidae</taxon>
        <taxon>Myrmicinae</taxon>
        <taxon>Temnothorax</taxon>
    </lineage>
</organism>
<gene>
    <name evidence="12" type="ORF">DBV15_08449</name>
</gene>
<dbReference type="InterPro" id="IPR039739">
    <property type="entry name" value="MAG2/RNF10"/>
</dbReference>
<dbReference type="SMART" id="SM00184">
    <property type="entry name" value="RING"/>
    <property type="match status" value="1"/>
</dbReference>
<dbReference type="PROSITE" id="PS50089">
    <property type="entry name" value="ZF_RING_2"/>
    <property type="match status" value="1"/>
</dbReference>
<keyword evidence="4" id="KW-0479">Metal-binding</keyword>
<dbReference type="STRING" id="300112.A0A4S2JRE9"/>
<dbReference type="CDD" id="cd16536">
    <property type="entry name" value="RING-HC_RNF10"/>
    <property type="match status" value="1"/>
</dbReference>
<dbReference type="GO" id="GO:0008270">
    <property type="term" value="F:zinc ion binding"/>
    <property type="evidence" value="ECO:0007669"/>
    <property type="project" value="UniProtKB-KW"/>
</dbReference>
<comment type="caution">
    <text evidence="12">The sequence shown here is derived from an EMBL/GenBank/DDBJ whole genome shotgun (WGS) entry which is preliminary data.</text>
</comment>
<dbReference type="Gene3D" id="3.30.40.10">
    <property type="entry name" value="Zinc/RING finger domain, C3HC4 (zinc finger)"/>
    <property type="match status" value="1"/>
</dbReference>
<evidence type="ECO:0000256" key="4">
    <source>
        <dbReference type="ARBA" id="ARBA00022723"/>
    </source>
</evidence>
<comment type="similarity">
    <text evidence="2">Belongs to the RNF10 family.</text>
</comment>
<dbReference type="InterPro" id="IPR018957">
    <property type="entry name" value="Znf_C3HC4_RING-type"/>
</dbReference>
<feature type="compositionally biased region" description="Basic and acidic residues" evidence="10">
    <location>
        <begin position="690"/>
        <end position="705"/>
    </location>
</feature>
<evidence type="ECO:0000259" key="11">
    <source>
        <dbReference type="PROSITE" id="PS50089"/>
    </source>
</evidence>
<evidence type="ECO:0000256" key="8">
    <source>
        <dbReference type="ARBA" id="ARBA00035390"/>
    </source>
</evidence>